<proteinExistence type="predicted"/>
<organism evidence="2">
    <name type="scientific">uncultured Mycobacterium sp</name>
    <dbReference type="NCBI Taxonomy" id="171292"/>
    <lineage>
        <taxon>Bacteria</taxon>
        <taxon>Bacillati</taxon>
        <taxon>Actinomycetota</taxon>
        <taxon>Actinomycetes</taxon>
        <taxon>Mycobacteriales</taxon>
        <taxon>Mycobacteriaceae</taxon>
        <taxon>Mycobacterium</taxon>
        <taxon>environmental samples</taxon>
    </lineage>
</organism>
<dbReference type="EMBL" id="FLQS01000001">
    <property type="protein sequence ID" value="SBS70676.1"/>
    <property type="molecule type" value="Genomic_DNA"/>
</dbReference>
<sequence length="133" mass="13932">MIDGGAEQPDQGRGASWLPGLAVGFSGAIGDGLKLLGPGRVILLVGDTVGLVVEAGSLLLAPHAVNTTMPTATNATEQTARIRFRPVIADPSTVDPPQRRYHLRKLPSHGSAQRALRSVLPERRGAPTGLSVW</sequence>
<protein>
    <submittedName>
        <fullName evidence="2">Uncharacterized protein</fullName>
    </submittedName>
</protein>
<evidence type="ECO:0000313" key="2">
    <source>
        <dbReference type="EMBL" id="SBS70676.1"/>
    </source>
</evidence>
<accession>A0A1Y5NW48</accession>
<evidence type="ECO:0000256" key="1">
    <source>
        <dbReference type="SAM" id="MobiDB-lite"/>
    </source>
</evidence>
<name>A0A1Y5NW48_9MYCO</name>
<feature type="region of interest" description="Disordered" evidence="1">
    <location>
        <begin position="107"/>
        <end position="133"/>
    </location>
</feature>
<reference evidence="2" key="1">
    <citation type="submission" date="2016-03" db="EMBL/GenBank/DDBJ databases">
        <authorList>
            <person name="Ploux O."/>
        </authorList>
    </citation>
    <scope>NUCLEOTIDE SEQUENCE</scope>
    <source>
        <strain evidence="2">UC10</strain>
    </source>
</reference>
<dbReference type="AlphaFoldDB" id="A0A1Y5NW48"/>
<gene>
    <name evidence="2" type="ORF">MHPYR_10260</name>
</gene>